<feature type="coiled-coil region" evidence="14">
    <location>
        <begin position="224"/>
        <end position="251"/>
    </location>
</feature>
<feature type="active site" description="Nucleophile" evidence="10 12">
    <location>
        <position position="89"/>
    </location>
</feature>
<dbReference type="GO" id="GO:0016579">
    <property type="term" value="P:protein deubiquitination"/>
    <property type="evidence" value="ECO:0007669"/>
    <property type="project" value="InterPro"/>
</dbReference>
<keyword evidence="5 9" id="KW-0378">Hydrolase</keyword>
<evidence type="ECO:0000256" key="2">
    <source>
        <dbReference type="ARBA" id="ARBA00009326"/>
    </source>
</evidence>
<accession>A0AAV6UY21</accession>
<dbReference type="InterPro" id="IPR001578">
    <property type="entry name" value="Peptidase_C12_UCH"/>
</dbReference>
<keyword evidence="6 9" id="KW-0788">Thiol protease</keyword>
<evidence type="ECO:0000313" key="16">
    <source>
        <dbReference type="EMBL" id="KAG8189216.1"/>
    </source>
</evidence>
<evidence type="ECO:0000259" key="15">
    <source>
        <dbReference type="PROSITE" id="PS52048"/>
    </source>
</evidence>
<dbReference type="InterPro" id="IPR036959">
    <property type="entry name" value="Peptidase_C12_UCH_sf"/>
</dbReference>
<dbReference type="PRINTS" id="PR00707">
    <property type="entry name" value="UBCTHYDRLASE"/>
</dbReference>
<evidence type="ECO:0000256" key="7">
    <source>
        <dbReference type="ARBA" id="ARBA00046227"/>
    </source>
</evidence>
<feature type="domain" description="UCH catalytic" evidence="15">
    <location>
        <begin position="8"/>
        <end position="239"/>
    </location>
</feature>
<keyword evidence="17" id="KW-1185">Reference proteome</keyword>
<evidence type="ECO:0000313" key="17">
    <source>
        <dbReference type="Proteomes" id="UP000827092"/>
    </source>
</evidence>
<comment type="subunit">
    <text evidence="8">Catalytic component of the polycomb repressive deubiquitinase (PR-DUB) complex, at least composed of caly/calypso, Asx and sba (MBD5/6 homolog). The PR-DUB complex associates with nucleosomes to mediate deubiquitination of histone H2AK118ub1 substrates; the association requires the positively charged C-terminal tail of caly, probably due to direct binding of DNA. Interacts (via ULD domain) with Asx (via DEUBAD domain); the interaction produces a stable heterodimer with a composite binding site for ubiquitin. Homodimerizes (via coiled-coil hinge-region between the UCH and ULD domains) to mediate assembly of 2 copies of the caly-Asx heterodimer into a bisymmetric tetramer; dimerization enhances PR-DUB association with nucleosomes.</text>
</comment>
<dbReference type="PANTHER" id="PTHR10589:SF16">
    <property type="entry name" value="UBIQUITIN CARBOXYL-TERMINAL HYDROLASE ISOZYME L5"/>
    <property type="match status" value="1"/>
</dbReference>
<gene>
    <name evidence="16" type="ORF">JTE90_013749</name>
</gene>
<evidence type="ECO:0000256" key="12">
    <source>
        <dbReference type="PROSITE-ProRule" id="PRU01393"/>
    </source>
</evidence>
<proteinExistence type="inferred from homology"/>
<evidence type="ECO:0000256" key="14">
    <source>
        <dbReference type="SAM" id="Coils"/>
    </source>
</evidence>
<evidence type="ECO:0000256" key="6">
    <source>
        <dbReference type="ARBA" id="ARBA00022807"/>
    </source>
</evidence>
<keyword evidence="4 9" id="KW-0833">Ubl conjugation pathway</keyword>
<comment type="caution">
    <text evidence="16">The sequence shown here is derived from an EMBL/GenBank/DDBJ whole genome shotgun (WGS) entry which is preliminary data.</text>
</comment>
<dbReference type="EMBL" id="JAFNEN010000219">
    <property type="protein sequence ID" value="KAG8189216.1"/>
    <property type="molecule type" value="Genomic_DNA"/>
</dbReference>
<dbReference type="Pfam" id="PF01088">
    <property type="entry name" value="Peptidase_C12"/>
    <property type="match status" value="1"/>
</dbReference>
<organism evidence="16 17">
    <name type="scientific">Oedothorax gibbosus</name>
    <dbReference type="NCBI Taxonomy" id="931172"/>
    <lineage>
        <taxon>Eukaryota</taxon>
        <taxon>Metazoa</taxon>
        <taxon>Ecdysozoa</taxon>
        <taxon>Arthropoda</taxon>
        <taxon>Chelicerata</taxon>
        <taxon>Arachnida</taxon>
        <taxon>Araneae</taxon>
        <taxon>Araneomorphae</taxon>
        <taxon>Entelegynae</taxon>
        <taxon>Araneoidea</taxon>
        <taxon>Linyphiidae</taxon>
        <taxon>Erigoninae</taxon>
        <taxon>Oedothorax</taxon>
    </lineage>
</organism>
<dbReference type="SUPFAM" id="SSF54001">
    <property type="entry name" value="Cysteine proteinases"/>
    <property type="match status" value="1"/>
</dbReference>
<dbReference type="InterPro" id="IPR017390">
    <property type="entry name" value="Ubiquitinyl_hydrolase_UCH37"/>
</dbReference>
<evidence type="ECO:0000256" key="11">
    <source>
        <dbReference type="PIRSR" id="PIRSR038120-2"/>
    </source>
</evidence>
<name>A0AAV6UY21_9ARAC</name>
<dbReference type="Pfam" id="PF18031">
    <property type="entry name" value="UCH_C"/>
    <property type="match status" value="1"/>
</dbReference>
<dbReference type="PANTHER" id="PTHR10589">
    <property type="entry name" value="UBIQUITIN CARBOXYL-TERMINAL HYDROLASE"/>
    <property type="match status" value="1"/>
</dbReference>
<evidence type="ECO:0000256" key="8">
    <source>
        <dbReference type="ARBA" id="ARBA00049710"/>
    </source>
</evidence>
<dbReference type="CDD" id="cd09617">
    <property type="entry name" value="Peptidase_C12_UCH37_BAP1"/>
    <property type="match status" value="1"/>
</dbReference>
<evidence type="ECO:0000256" key="9">
    <source>
        <dbReference type="PIRNR" id="PIRNR038120"/>
    </source>
</evidence>
<evidence type="ECO:0000256" key="13">
    <source>
        <dbReference type="RuleBase" id="RU361215"/>
    </source>
</evidence>
<sequence length="304" mass="34608">MASNPAGEWCLIESDPGVFTELIKGFGVKGIQVEELYSLDAESFESIKPVHGLIFLFKWFQGDEPAGAVVQDSRLDKIFFAKQVINNACATQAILSVLLNCKHSDMELGGTLSSFKDFCSTFDATMKGLTLSNSDVIREVHNGFARQQMFEFDASQPKKDEDVFHFIGYVPIENRLYELDGLKDGPIDLGEIHFNLMALISDRKMIYQRRIDELSVQLQGGMEVDEIQTEINKLHSLLAEEEQKQKRYKVENIRRKHNYLPLIMELLKILAEEGKLVQLIASAKQKVDERKKKESQKKLKTDSK</sequence>
<dbReference type="AlphaFoldDB" id="A0AAV6UY21"/>
<feature type="site" description="Transition state stabilizer" evidence="12">
    <location>
        <position position="83"/>
    </location>
</feature>
<dbReference type="InterPro" id="IPR038765">
    <property type="entry name" value="Papain-like_cys_pep_sf"/>
</dbReference>
<dbReference type="FunFam" id="3.40.532.10:FF:000009">
    <property type="entry name" value="Ubiquitin carboxyl-terminal hydrolase"/>
    <property type="match status" value="1"/>
</dbReference>
<protein>
    <recommendedName>
        <fullName evidence="9 13">Ubiquitin carboxyl-terminal hydrolase</fullName>
        <ecNumber evidence="9 13">3.4.19.12</ecNumber>
    </recommendedName>
</protein>
<dbReference type="GO" id="GO:0005737">
    <property type="term" value="C:cytoplasm"/>
    <property type="evidence" value="ECO:0007669"/>
    <property type="project" value="TreeGrafter"/>
</dbReference>
<dbReference type="Proteomes" id="UP000827092">
    <property type="component" value="Unassembled WGS sequence"/>
</dbReference>
<dbReference type="InterPro" id="IPR041507">
    <property type="entry name" value="UCH_C"/>
</dbReference>
<dbReference type="Gene3D" id="3.40.532.10">
    <property type="entry name" value="Peptidase C12, ubiquitin carboxyl-terminal hydrolase"/>
    <property type="match status" value="1"/>
</dbReference>
<dbReference type="GO" id="GO:0006511">
    <property type="term" value="P:ubiquitin-dependent protein catabolic process"/>
    <property type="evidence" value="ECO:0007669"/>
    <property type="project" value="UniProtKB-UniRule"/>
</dbReference>
<evidence type="ECO:0000256" key="4">
    <source>
        <dbReference type="ARBA" id="ARBA00022786"/>
    </source>
</evidence>
<comment type="catalytic activity">
    <reaction evidence="1 9 12 13">
        <text>Thiol-dependent hydrolysis of ester, thioester, amide, peptide and isopeptide bonds formed by the C-terminal Gly of ubiquitin (a 76-residue protein attached to proteins as an intracellular targeting signal).</text>
        <dbReference type="EC" id="3.4.19.12"/>
    </reaction>
</comment>
<dbReference type="PIRSF" id="PIRSF038120">
    <property type="entry name" value="Ubiquitinyl_hydrolase_UCH37"/>
    <property type="match status" value="1"/>
</dbReference>
<dbReference type="FunFam" id="1.20.58.860:FF:000001">
    <property type="entry name" value="Ubiquitin carboxyl-terminal hydrolase"/>
    <property type="match status" value="1"/>
</dbReference>
<keyword evidence="14" id="KW-0175">Coiled coil</keyword>
<evidence type="ECO:0000256" key="1">
    <source>
        <dbReference type="ARBA" id="ARBA00000707"/>
    </source>
</evidence>
<dbReference type="PROSITE" id="PS52049">
    <property type="entry name" value="ULD"/>
    <property type="match status" value="1"/>
</dbReference>
<evidence type="ECO:0000256" key="3">
    <source>
        <dbReference type="ARBA" id="ARBA00022670"/>
    </source>
</evidence>
<comment type="function">
    <text evidence="7">Catalytic component of the polycomb repressive deubiquitinase (PR-DUB) complex, a complex that specifically mediates deubiquitination of histone H2A monoubiquitinated at 'Lys-119' (H2AK118ub1). Mediates bisymmetric organization of the PR-DUB complex and is involved in association with nucleosomes to mediate deubiquitination. Does not deubiquitinate monoubiquitinated histone H2B. Required to maintain the transcriptionally repressive state of homeotic genes throughout development. The PR-DUB complex has weak or no activity toward 'Lys-48'- and 'Lys-63'-linked polyubiquitin chains. Polycomb group (PcG) protein.</text>
</comment>
<comment type="similarity">
    <text evidence="2 9 12 13">Belongs to the peptidase C12 family.</text>
</comment>
<dbReference type="PROSITE" id="PS52048">
    <property type="entry name" value="UCH_DOMAIN"/>
    <property type="match status" value="1"/>
</dbReference>
<evidence type="ECO:0000256" key="10">
    <source>
        <dbReference type="PIRSR" id="PIRSR038120-1"/>
    </source>
</evidence>
<feature type="active site" description="Proton donor" evidence="10 12">
    <location>
        <position position="165"/>
    </location>
</feature>
<evidence type="ECO:0000256" key="5">
    <source>
        <dbReference type="ARBA" id="ARBA00022801"/>
    </source>
</evidence>
<dbReference type="GO" id="GO:0004843">
    <property type="term" value="F:cysteine-type deubiquitinase activity"/>
    <property type="evidence" value="ECO:0007669"/>
    <property type="project" value="UniProtKB-UniRule"/>
</dbReference>
<dbReference type="EC" id="3.4.19.12" evidence="9 13"/>
<reference evidence="16 17" key="1">
    <citation type="journal article" date="2022" name="Nat. Ecol. Evol.">
        <title>A masculinizing supergene underlies an exaggerated male reproductive morph in a spider.</title>
        <authorList>
            <person name="Hendrickx F."/>
            <person name="De Corte Z."/>
            <person name="Sonet G."/>
            <person name="Van Belleghem S.M."/>
            <person name="Kostlbacher S."/>
            <person name="Vangestel C."/>
        </authorList>
    </citation>
    <scope>NUCLEOTIDE SEQUENCE [LARGE SCALE GENOMIC DNA]</scope>
    <source>
        <strain evidence="16">W744_W776</strain>
    </source>
</reference>
<keyword evidence="3 9" id="KW-0645">Protease</keyword>
<feature type="site" description="Important for enzyme activity" evidence="11 12">
    <location>
        <position position="180"/>
    </location>
</feature>